<dbReference type="Pfam" id="PF03715">
    <property type="entry name" value="Noc2"/>
    <property type="match status" value="1"/>
</dbReference>
<gene>
    <name evidence="4" type="ORF">GUITHDRAFT_78618</name>
</gene>
<dbReference type="KEGG" id="gtt:GUITHDRAFT_78618"/>
<dbReference type="RefSeq" id="XP_005823854.1">
    <property type="nucleotide sequence ID" value="XM_005823797.1"/>
</dbReference>
<dbReference type="PANTHER" id="PTHR12687:SF4">
    <property type="entry name" value="NUCLEOLAR COMPLEX PROTEIN 2 HOMOLOG"/>
    <property type="match status" value="1"/>
</dbReference>
<dbReference type="eggNOG" id="KOG2256">
    <property type="taxonomic scope" value="Eukaryota"/>
</dbReference>
<accession>L1ILW1</accession>
<dbReference type="OMA" id="ERNSDWI"/>
<sequence length="384" mass="43790">MEANFPPHQSVRDTCRSSPSGCLTTRGRYVKSMVNFLETLTDPTMTHLLLRHAERLLAYIRPFPKIARKLLKLSLQVFGSVESNRVQAFFLVRRLAVEMPYPFIDGCYKGLYLTYVRHCKFTNLNVIEGQAFMAQCVVELFGLDKNIAYEHSFVYIRQMAIQLRSAITTSASKNAHKVISSWQYLNSLKLWGRMLSSYPGKDALGPLVYPLVQIALGVLTYLNAPKHLPLRLQVCQVLVRVQRHCEVYIPLSPHILDIFTKRDLHNTSVKAGSHPHDFQVGIKVSKTVLSTRLYQEAAFEETLKTLVLFYGSCCYSPSFPELVVPCIMQLRLFAKATQVSRFRRQVKDVIERFERNASFIARLRNSSSISPQEVLPINALQSAD</sequence>
<comment type="similarity">
    <text evidence="2">Belongs to the NOC2 family.</text>
</comment>
<name>L1ILW1_GUITC</name>
<organism evidence="4">
    <name type="scientific">Guillardia theta (strain CCMP2712)</name>
    <name type="common">Cryptophyte</name>
    <dbReference type="NCBI Taxonomy" id="905079"/>
    <lineage>
        <taxon>Eukaryota</taxon>
        <taxon>Cryptophyceae</taxon>
        <taxon>Pyrenomonadales</taxon>
        <taxon>Geminigeraceae</taxon>
        <taxon>Guillardia</taxon>
    </lineage>
</organism>
<dbReference type="GO" id="GO:0042273">
    <property type="term" value="P:ribosomal large subunit biogenesis"/>
    <property type="evidence" value="ECO:0007669"/>
    <property type="project" value="TreeGrafter"/>
</dbReference>
<evidence type="ECO:0000313" key="6">
    <source>
        <dbReference type="Proteomes" id="UP000011087"/>
    </source>
</evidence>
<dbReference type="GO" id="GO:0030690">
    <property type="term" value="C:Noc1p-Noc2p complex"/>
    <property type="evidence" value="ECO:0007669"/>
    <property type="project" value="TreeGrafter"/>
</dbReference>
<reference evidence="4 6" key="1">
    <citation type="journal article" date="2012" name="Nature">
        <title>Algal genomes reveal evolutionary mosaicism and the fate of nucleomorphs.</title>
        <authorList>
            <consortium name="DOE Joint Genome Institute"/>
            <person name="Curtis B.A."/>
            <person name="Tanifuji G."/>
            <person name="Burki F."/>
            <person name="Gruber A."/>
            <person name="Irimia M."/>
            <person name="Maruyama S."/>
            <person name="Arias M.C."/>
            <person name="Ball S.G."/>
            <person name="Gile G.H."/>
            <person name="Hirakawa Y."/>
            <person name="Hopkins J.F."/>
            <person name="Kuo A."/>
            <person name="Rensing S.A."/>
            <person name="Schmutz J."/>
            <person name="Symeonidi A."/>
            <person name="Elias M."/>
            <person name="Eveleigh R.J."/>
            <person name="Herman E.K."/>
            <person name="Klute M.J."/>
            <person name="Nakayama T."/>
            <person name="Obornik M."/>
            <person name="Reyes-Prieto A."/>
            <person name="Armbrust E.V."/>
            <person name="Aves S.J."/>
            <person name="Beiko R.G."/>
            <person name="Coutinho P."/>
            <person name="Dacks J.B."/>
            <person name="Durnford D.G."/>
            <person name="Fast N.M."/>
            <person name="Green B.R."/>
            <person name="Grisdale C.J."/>
            <person name="Hempel F."/>
            <person name="Henrissat B."/>
            <person name="Hoppner M.P."/>
            <person name="Ishida K."/>
            <person name="Kim E."/>
            <person name="Koreny L."/>
            <person name="Kroth P.G."/>
            <person name="Liu Y."/>
            <person name="Malik S.B."/>
            <person name="Maier U.G."/>
            <person name="McRose D."/>
            <person name="Mock T."/>
            <person name="Neilson J.A."/>
            <person name="Onodera N.T."/>
            <person name="Poole A.M."/>
            <person name="Pritham E.J."/>
            <person name="Richards T.A."/>
            <person name="Rocap G."/>
            <person name="Roy S.W."/>
            <person name="Sarai C."/>
            <person name="Schaack S."/>
            <person name="Shirato S."/>
            <person name="Slamovits C.H."/>
            <person name="Spencer D.F."/>
            <person name="Suzuki S."/>
            <person name="Worden A.Z."/>
            <person name="Zauner S."/>
            <person name="Barry K."/>
            <person name="Bell C."/>
            <person name="Bharti A.K."/>
            <person name="Crow J.A."/>
            <person name="Grimwood J."/>
            <person name="Kramer R."/>
            <person name="Lindquist E."/>
            <person name="Lucas S."/>
            <person name="Salamov A."/>
            <person name="McFadden G.I."/>
            <person name="Lane C.E."/>
            <person name="Keeling P.J."/>
            <person name="Gray M.W."/>
            <person name="Grigoriev I.V."/>
            <person name="Archibald J.M."/>
        </authorList>
    </citation>
    <scope>NUCLEOTIDE SEQUENCE</scope>
    <source>
        <strain evidence="4 6">CCMP2712</strain>
    </source>
</reference>
<evidence type="ECO:0000313" key="4">
    <source>
        <dbReference type="EMBL" id="EKX36874.1"/>
    </source>
</evidence>
<reference evidence="5" key="3">
    <citation type="submission" date="2016-03" db="UniProtKB">
        <authorList>
            <consortium name="EnsemblProtists"/>
        </authorList>
    </citation>
    <scope>IDENTIFICATION</scope>
</reference>
<dbReference type="PaxDb" id="55529-EKX36874"/>
<evidence type="ECO:0000313" key="5">
    <source>
        <dbReference type="EnsemblProtists" id="EKX36874"/>
    </source>
</evidence>
<evidence type="ECO:0000256" key="1">
    <source>
        <dbReference type="ARBA" id="ARBA00004123"/>
    </source>
</evidence>
<dbReference type="Proteomes" id="UP000011087">
    <property type="component" value="Unassembled WGS sequence"/>
</dbReference>
<proteinExistence type="inferred from homology"/>
<dbReference type="EnsemblProtists" id="EKX36874">
    <property type="protein sequence ID" value="EKX36874"/>
    <property type="gene ID" value="GUITHDRAFT_78618"/>
</dbReference>
<dbReference type="GO" id="GO:0005654">
    <property type="term" value="C:nucleoplasm"/>
    <property type="evidence" value="ECO:0007669"/>
    <property type="project" value="TreeGrafter"/>
</dbReference>
<dbReference type="AlphaFoldDB" id="L1ILW1"/>
<evidence type="ECO:0000256" key="2">
    <source>
        <dbReference type="ARBA" id="ARBA00005907"/>
    </source>
</evidence>
<dbReference type="GO" id="GO:0005730">
    <property type="term" value="C:nucleolus"/>
    <property type="evidence" value="ECO:0007669"/>
    <property type="project" value="TreeGrafter"/>
</dbReference>
<evidence type="ECO:0000256" key="3">
    <source>
        <dbReference type="ARBA" id="ARBA00023242"/>
    </source>
</evidence>
<dbReference type="InterPro" id="IPR005343">
    <property type="entry name" value="Noc2"/>
</dbReference>
<protein>
    <recommendedName>
        <fullName evidence="7">Nucleolar complex protein 2 homolog</fullName>
    </recommendedName>
</protein>
<dbReference type="OrthoDB" id="10266662at2759"/>
<dbReference type="STRING" id="905079.L1ILW1"/>
<reference evidence="6" key="2">
    <citation type="submission" date="2012-11" db="EMBL/GenBank/DDBJ databases">
        <authorList>
            <person name="Kuo A."/>
            <person name="Curtis B.A."/>
            <person name="Tanifuji G."/>
            <person name="Burki F."/>
            <person name="Gruber A."/>
            <person name="Irimia M."/>
            <person name="Maruyama S."/>
            <person name="Arias M.C."/>
            <person name="Ball S.G."/>
            <person name="Gile G.H."/>
            <person name="Hirakawa Y."/>
            <person name="Hopkins J.F."/>
            <person name="Rensing S.A."/>
            <person name="Schmutz J."/>
            <person name="Symeonidi A."/>
            <person name="Elias M."/>
            <person name="Eveleigh R.J."/>
            <person name="Herman E.K."/>
            <person name="Klute M.J."/>
            <person name="Nakayama T."/>
            <person name="Obornik M."/>
            <person name="Reyes-Prieto A."/>
            <person name="Armbrust E.V."/>
            <person name="Aves S.J."/>
            <person name="Beiko R.G."/>
            <person name="Coutinho P."/>
            <person name="Dacks J.B."/>
            <person name="Durnford D.G."/>
            <person name="Fast N.M."/>
            <person name="Green B.R."/>
            <person name="Grisdale C."/>
            <person name="Hempe F."/>
            <person name="Henrissat B."/>
            <person name="Hoppner M.P."/>
            <person name="Ishida K.-I."/>
            <person name="Kim E."/>
            <person name="Koreny L."/>
            <person name="Kroth P.G."/>
            <person name="Liu Y."/>
            <person name="Malik S.-B."/>
            <person name="Maier U.G."/>
            <person name="McRose D."/>
            <person name="Mock T."/>
            <person name="Neilson J.A."/>
            <person name="Onodera N.T."/>
            <person name="Poole A.M."/>
            <person name="Pritham E.J."/>
            <person name="Richards T.A."/>
            <person name="Rocap G."/>
            <person name="Roy S.W."/>
            <person name="Sarai C."/>
            <person name="Schaack S."/>
            <person name="Shirato S."/>
            <person name="Slamovits C.H."/>
            <person name="Spencer D.F."/>
            <person name="Suzuki S."/>
            <person name="Worden A.Z."/>
            <person name="Zauner S."/>
            <person name="Barry K."/>
            <person name="Bell C."/>
            <person name="Bharti A.K."/>
            <person name="Crow J.A."/>
            <person name="Grimwood J."/>
            <person name="Kramer R."/>
            <person name="Lindquist E."/>
            <person name="Lucas S."/>
            <person name="Salamov A."/>
            <person name="McFadden G.I."/>
            <person name="Lane C.E."/>
            <person name="Keeling P.J."/>
            <person name="Gray M.W."/>
            <person name="Grigoriev I.V."/>
            <person name="Archibald J.M."/>
        </authorList>
    </citation>
    <scope>NUCLEOTIDE SEQUENCE</scope>
    <source>
        <strain evidence="6">CCMP2712</strain>
    </source>
</reference>
<keyword evidence="6" id="KW-1185">Reference proteome</keyword>
<feature type="non-terminal residue" evidence="4">
    <location>
        <position position="384"/>
    </location>
</feature>
<evidence type="ECO:0008006" key="7">
    <source>
        <dbReference type="Google" id="ProtNLM"/>
    </source>
</evidence>
<dbReference type="EMBL" id="JH993066">
    <property type="protein sequence ID" value="EKX36874.1"/>
    <property type="molecule type" value="Genomic_DNA"/>
</dbReference>
<dbReference type="GeneID" id="17293681"/>
<dbReference type="GO" id="GO:0030691">
    <property type="term" value="C:Noc2p-Noc3p complex"/>
    <property type="evidence" value="ECO:0007669"/>
    <property type="project" value="TreeGrafter"/>
</dbReference>
<keyword evidence="3" id="KW-0539">Nucleus</keyword>
<comment type="subcellular location">
    <subcellularLocation>
        <location evidence="1">Nucleus</location>
    </subcellularLocation>
</comment>
<dbReference type="HOGENOM" id="CLU_011272_1_2_1"/>
<dbReference type="PANTHER" id="PTHR12687">
    <property type="entry name" value="NUCLEOLAR COMPLEX 2 AND RAD4-RELATED"/>
    <property type="match status" value="1"/>
</dbReference>